<dbReference type="PANTHER" id="PTHR24292:SF54">
    <property type="entry name" value="CYP9F3-RELATED"/>
    <property type="match status" value="1"/>
</dbReference>
<evidence type="ECO:0000256" key="6">
    <source>
        <dbReference type="ARBA" id="ARBA00022723"/>
    </source>
</evidence>
<dbReference type="InterPro" id="IPR001128">
    <property type="entry name" value="Cyt_P450"/>
</dbReference>
<evidence type="ECO:0000256" key="9">
    <source>
        <dbReference type="ARBA" id="ARBA00023002"/>
    </source>
</evidence>
<dbReference type="FunFam" id="1.10.630.10:FF:000042">
    <property type="entry name" value="Cytochrome P450"/>
    <property type="match status" value="1"/>
</dbReference>
<sequence>MFWVILLTGVALYVYFALIKPFTYWKGKGVPGYSVLDVCLEIFLSLMRYRTLADAIIKLYTDFPNRRYFGAYQFSKPIVIVKDPDLIKQITVKDFDHFVDHSTFAPLPNESLWQKNLISLKGDQWRDMRATLSPSFTGSKMKMMFGLMTNCAKQFVKYFKGQNENLVEVEMKDVFTRFTNDVIASTAFGISCDSLRDKENEFYLMGKKLTSFGGSFKDNLKAIGFLLFPRLMKALGSTLIDPKIDNFFRKIISDNIKEREEKNIVRMDMIHLLMEAKKERSKTVDNSEESRQKRELTEEDITAQAMIFFLAGFEPVATLMCFMAYELALNPNIQQKLQTEINDTLNDCNGTLTYEALTKMKYMDAIISESLRKWPPSVAVDRMCVKPYTIQPANSNENPLQLNQGDTVIFPTMGLHRAPEYFPEPDRFDPDRFIDNNKDSVNIYAYIPFGSGPRSCIGNRFALLETKLVFFHLLLEFDITVTEKTQIPIKLSRKLQLAVEGGFWLGLRQRSNE</sequence>
<dbReference type="Gene3D" id="1.10.630.10">
    <property type="entry name" value="Cytochrome P450"/>
    <property type="match status" value="1"/>
</dbReference>
<dbReference type="EMBL" id="VTPC01007155">
    <property type="protein sequence ID" value="KAF2894283.1"/>
    <property type="molecule type" value="Genomic_DNA"/>
</dbReference>
<evidence type="ECO:0000256" key="3">
    <source>
        <dbReference type="ARBA" id="ARBA00004406"/>
    </source>
</evidence>
<evidence type="ECO:0000256" key="7">
    <source>
        <dbReference type="ARBA" id="ARBA00022824"/>
    </source>
</evidence>
<keyword evidence="10 13" id="KW-0408">Iron</keyword>
<dbReference type="PRINTS" id="PR00385">
    <property type="entry name" value="P450"/>
</dbReference>
<proteinExistence type="inferred from homology"/>
<comment type="cofactor">
    <cofactor evidence="1 13">
        <name>heme</name>
        <dbReference type="ChEBI" id="CHEBI:30413"/>
    </cofactor>
</comment>
<evidence type="ECO:0000256" key="13">
    <source>
        <dbReference type="PIRSR" id="PIRSR602401-1"/>
    </source>
</evidence>
<evidence type="ECO:0008006" key="17">
    <source>
        <dbReference type="Google" id="ProtNLM"/>
    </source>
</evidence>
<keyword evidence="8" id="KW-0492">Microsome</keyword>
<dbReference type="Proteomes" id="UP000801492">
    <property type="component" value="Unassembled WGS sequence"/>
</dbReference>
<evidence type="ECO:0000313" key="15">
    <source>
        <dbReference type="EMBL" id="KAF2894283.1"/>
    </source>
</evidence>
<dbReference type="GO" id="GO:0004497">
    <property type="term" value="F:monooxygenase activity"/>
    <property type="evidence" value="ECO:0007669"/>
    <property type="project" value="UniProtKB-KW"/>
</dbReference>
<dbReference type="InterPro" id="IPR036396">
    <property type="entry name" value="Cyt_P450_sf"/>
</dbReference>
<keyword evidence="7" id="KW-0256">Endoplasmic reticulum</keyword>
<accession>A0A8K0GDH6</accession>
<dbReference type="SUPFAM" id="SSF48264">
    <property type="entry name" value="Cytochrome P450"/>
    <property type="match status" value="1"/>
</dbReference>
<reference evidence="15" key="1">
    <citation type="submission" date="2019-08" db="EMBL/GenBank/DDBJ databases">
        <title>The genome of the North American firefly Photinus pyralis.</title>
        <authorList>
            <consortium name="Photinus pyralis genome working group"/>
            <person name="Fallon T.R."/>
            <person name="Sander Lower S.E."/>
            <person name="Weng J.-K."/>
        </authorList>
    </citation>
    <scope>NUCLEOTIDE SEQUENCE</scope>
    <source>
        <strain evidence="15">TRF0915ILg1</strain>
        <tissue evidence="15">Whole body</tissue>
    </source>
</reference>
<evidence type="ECO:0000256" key="4">
    <source>
        <dbReference type="ARBA" id="ARBA00010617"/>
    </source>
</evidence>
<keyword evidence="11 14" id="KW-0503">Monooxygenase</keyword>
<evidence type="ECO:0000256" key="14">
    <source>
        <dbReference type="RuleBase" id="RU000461"/>
    </source>
</evidence>
<evidence type="ECO:0000256" key="1">
    <source>
        <dbReference type="ARBA" id="ARBA00001971"/>
    </source>
</evidence>
<organism evidence="15 16">
    <name type="scientific">Ignelater luminosus</name>
    <name type="common">Cucubano</name>
    <name type="synonym">Pyrophorus luminosus</name>
    <dbReference type="NCBI Taxonomy" id="2038154"/>
    <lineage>
        <taxon>Eukaryota</taxon>
        <taxon>Metazoa</taxon>
        <taxon>Ecdysozoa</taxon>
        <taxon>Arthropoda</taxon>
        <taxon>Hexapoda</taxon>
        <taxon>Insecta</taxon>
        <taxon>Pterygota</taxon>
        <taxon>Neoptera</taxon>
        <taxon>Endopterygota</taxon>
        <taxon>Coleoptera</taxon>
        <taxon>Polyphaga</taxon>
        <taxon>Elateriformia</taxon>
        <taxon>Elateroidea</taxon>
        <taxon>Elateridae</taxon>
        <taxon>Agrypninae</taxon>
        <taxon>Pyrophorini</taxon>
        <taxon>Ignelater</taxon>
    </lineage>
</organism>
<evidence type="ECO:0000256" key="5">
    <source>
        <dbReference type="ARBA" id="ARBA00022617"/>
    </source>
</evidence>
<keyword evidence="16" id="KW-1185">Reference proteome</keyword>
<evidence type="ECO:0000256" key="12">
    <source>
        <dbReference type="ARBA" id="ARBA00023136"/>
    </source>
</evidence>
<dbReference type="GO" id="GO:0005506">
    <property type="term" value="F:iron ion binding"/>
    <property type="evidence" value="ECO:0007669"/>
    <property type="project" value="InterPro"/>
</dbReference>
<feature type="binding site" description="axial binding residue" evidence="13">
    <location>
        <position position="456"/>
    </location>
    <ligand>
        <name>heme</name>
        <dbReference type="ChEBI" id="CHEBI:30413"/>
    </ligand>
    <ligandPart>
        <name>Fe</name>
        <dbReference type="ChEBI" id="CHEBI:18248"/>
    </ligandPart>
</feature>
<dbReference type="InterPro" id="IPR017972">
    <property type="entry name" value="Cyt_P450_CS"/>
</dbReference>
<dbReference type="GO" id="GO:0020037">
    <property type="term" value="F:heme binding"/>
    <property type="evidence" value="ECO:0007669"/>
    <property type="project" value="InterPro"/>
</dbReference>
<dbReference type="InterPro" id="IPR002401">
    <property type="entry name" value="Cyt_P450_E_grp-I"/>
</dbReference>
<dbReference type="PANTHER" id="PTHR24292">
    <property type="entry name" value="CYTOCHROME P450"/>
    <property type="match status" value="1"/>
</dbReference>
<keyword evidence="6 13" id="KW-0479">Metal-binding</keyword>
<protein>
    <recommendedName>
        <fullName evidence="17">Cytochrome P450</fullName>
    </recommendedName>
</protein>
<name>A0A8K0GDH6_IGNLU</name>
<keyword evidence="9 14" id="KW-0560">Oxidoreductase</keyword>
<dbReference type="AlphaFoldDB" id="A0A8K0GDH6"/>
<evidence type="ECO:0000256" key="11">
    <source>
        <dbReference type="ARBA" id="ARBA00023033"/>
    </source>
</evidence>
<dbReference type="PRINTS" id="PR00463">
    <property type="entry name" value="EP450I"/>
</dbReference>
<keyword evidence="5 13" id="KW-0349">Heme</keyword>
<evidence type="ECO:0000256" key="10">
    <source>
        <dbReference type="ARBA" id="ARBA00023004"/>
    </source>
</evidence>
<gene>
    <name evidence="15" type="ORF">ILUMI_11888</name>
</gene>
<evidence type="ECO:0000313" key="16">
    <source>
        <dbReference type="Proteomes" id="UP000801492"/>
    </source>
</evidence>
<dbReference type="GO" id="GO:0005789">
    <property type="term" value="C:endoplasmic reticulum membrane"/>
    <property type="evidence" value="ECO:0007669"/>
    <property type="project" value="UniProtKB-SubCell"/>
</dbReference>
<dbReference type="OrthoDB" id="2789670at2759"/>
<dbReference type="InterPro" id="IPR050476">
    <property type="entry name" value="Insect_CytP450_Detox"/>
</dbReference>
<dbReference type="GO" id="GO:0016705">
    <property type="term" value="F:oxidoreductase activity, acting on paired donors, with incorporation or reduction of molecular oxygen"/>
    <property type="evidence" value="ECO:0007669"/>
    <property type="project" value="InterPro"/>
</dbReference>
<comment type="subcellular location">
    <subcellularLocation>
        <location evidence="3">Endoplasmic reticulum membrane</location>
        <topology evidence="3">Peripheral membrane protein</topology>
    </subcellularLocation>
    <subcellularLocation>
        <location evidence="2">Microsome membrane</location>
        <topology evidence="2">Peripheral membrane protein</topology>
    </subcellularLocation>
</comment>
<comment type="similarity">
    <text evidence="4 14">Belongs to the cytochrome P450 family.</text>
</comment>
<dbReference type="Pfam" id="PF00067">
    <property type="entry name" value="p450"/>
    <property type="match status" value="1"/>
</dbReference>
<evidence type="ECO:0000256" key="2">
    <source>
        <dbReference type="ARBA" id="ARBA00004174"/>
    </source>
</evidence>
<dbReference type="PROSITE" id="PS00086">
    <property type="entry name" value="CYTOCHROME_P450"/>
    <property type="match status" value="1"/>
</dbReference>
<evidence type="ECO:0000256" key="8">
    <source>
        <dbReference type="ARBA" id="ARBA00022848"/>
    </source>
</evidence>
<comment type="caution">
    <text evidence="15">The sequence shown here is derived from an EMBL/GenBank/DDBJ whole genome shotgun (WGS) entry which is preliminary data.</text>
</comment>
<dbReference type="CDD" id="cd11056">
    <property type="entry name" value="CYP6-like"/>
    <property type="match status" value="1"/>
</dbReference>
<keyword evidence="12" id="KW-0472">Membrane</keyword>